<keyword evidence="2 6" id="KW-0238">DNA-binding</keyword>
<dbReference type="SUPFAM" id="SSF47729">
    <property type="entry name" value="IHF-like DNA-binding proteins"/>
    <property type="match status" value="1"/>
</dbReference>
<keyword evidence="5" id="KW-0472">Membrane</keyword>
<sequence length="468" mass="51032">MSAKISGRDFAASIARKTGRGTGDVTLFLRELQSVVEQGLTEDGQVKISGLGTFRLVWNEPRRSVNVQTGEAMEIAGHYKVSFTPDASLRDLVNEPLAHLEMVELSDNEPEELPDEAGGDDYELPIQKLADQAEALKDILSDIQGGSLSSESDGNCVAEEVTGDDKAEAGNDKKESILIGTEENNAEGDGMPCDGQHINTVKGEDVAEAADGNTLRTEDASEAAEDAPTGSAAPAEDDGLYSAGEMLERAAPVRRHHTFNFVFAGLVALVVIFAVVGVVLFFSIENNIDNQEQFLYEDKKVARSCDGHSFYMQDTIAILEGIDGRGMQDNEAAADVEADGELSVQSGQMTAGEKIVAEHELECKAVTVAKVPSSAHIAMFDRERRYSEFSDTVEVTRGSRLAWVAYKQFGDKVFWPYIYEANMDHISDPNNVPVGTLLRIPVLPPELIDTDNPECLRYARELHRHYAQ</sequence>
<proteinExistence type="inferred from homology"/>
<dbReference type="GO" id="GO:0005829">
    <property type="term" value="C:cytosol"/>
    <property type="evidence" value="ECO:0007669"/>
    <property type="project" value="TreeGrafter"/>
</dbReference>
<protein>
    <submittedName>
        <fullName evidence="6">HU family DNA-binding protein</fullName>
    </submittedName>
</protein>
<evidence type="ECO:0000256" key="5">
    <source>
        <dbReference type="SAM" id="Phobius"/>
    </source>
</evidence>
<accession>A0A940DMS8</accession>
<keyword evidence="5" id="KW-1133">Transmembrane helix</keyword>
<dbReference type="SMART" id="SM00411">
    <property type="entry name" value="BHL"/>
    <property type="match status" value="1"/>
</dbReference>
<dbReference type="GO" id="GO:0003677">
    <property type="term" value="F:DNA binding"/>
    <property type="evidence" value="ECO:0007669"/>
    <property type="project" value="UniProtKB-KW"/>
</dbReference>
<reference evidence="6" key="2">
    <citation type="journal article" date="2021" name="PeerJ">
        <title>Extensive microbial diversity within the chicken gut microbiome revealed by metagenomics and culture.</title>
        <authorList>
            <person name="Gilroy R."/>
            <person name="Ravi A."/>
            <person name="Getino M."/>
            <person name="Pursley I."/>
            <person name="Horton D.L."/>
            <person name="Alikhan N.F."/>
            <person name="Baker D."/>
            <person name="Gharbi K."/>
            <person name="Hall N."/>
            <person name="Watson M."/>
            <person name="Adriaenssens E.M."/>
            <person name="Foster-Nyarko E."/>
            <person name="Jarju S."/>
            <person name="Secka A."/>
            <person name="Antonio M."/>
            <person name="Oren A."/>
            <person name="Chaudhuri R.R."/>
            <person name="La Ragione R."/>
            <person name="Hildebrand F."/>
            <person name="Pallen M.J."/>
        </authorList>
    </citation>
    <scope>NUCLEOTIDE SEQUENCE</scope>
    <source>
        <strain evidence="6">3924</strain>
    </source>
</reference>
<feature type="transmembrane region" description="Helical" evidence="5">
    <location>
        <begin position="259"/>
        <end position="284"/>
    </location>
</feature>
<reference evidence="6" key="1">
    <citation type="submission" date="2020-10" db="EMBL/GenBank/DDBJ databases">
        <authorList>
            <person name="Gilroy R."/>
        </authorList>
    </citation>
    <scope>NUCLEOTIDE SEQUENCE</scope>
    <source>
        <strain evidence="6">3924</strain>
    </source>
</reference>
<gene>
    <name evidence="6" type="ORF">IAC51_08485</name>
</gene>
<evidence type="ECO:0000256" key="1">
    <source>
        <dbReference type="ARBA" id="ARBA00010529"/>
    </source>
</evidence>
<evidence type="ECO:0000256" key="3">
    <source>
        <dbReference type="RuleBase" id="RU003939"/>
    </source>
</evidence>
<feature type="region of interest" description="Disordered" evidence="4">
    <location>
        <begin position="213"/>
        <end position="238"/>
    </location>
</feature>
<dbReference type="Pfam" id="PF00216">
    <property type="entry name" value="Bac_DNA_binding"/>
    <property type="match status" value="1"/>
</dbReference>
<keyword evidence="5" id="KW-0812">Transmembrane</keyword>
<dbReference type="InterPro" id="IPR010992">
    <property type="entry name" value="IHF-like_DNA-bd_dom_sf"/>
</dbReference>
<name>A0A940DMS8_9BACT</name>
<dbReference type="PANTHER" id="PTHR33175:SF2">
    <property type="entry name" value="INTEGRATION HOST FACTOR SUBUNIT ALPHA"/>
    <property type="match status" value="1"/>
</dbReference>
<dbReference type="GO" id="GO:0030527">
    <property type="term" value="F:structural constituent of chromatin"/>
    <property type="evidence" value="ECO:0007669"/>
    <property type="project" value="InterPro"/>
</dbReference>
<evidence type="ECO:0000256" key="2">
    <source>
        <dbReference type="ARBA" id="ARBA00023125"/>
    </source>
</evidence>
<dbReference type="Gene3D" id="4.10.520.10">
    <property type="entry name" value="IHF-like DNA-binding proteins"/>
    <property type="match status" value="1"/>
</dbReference>
<comment type="caution">
    <text evidence="6">The sequence shown here is derived from an EMBL/GenBank/DDBJ whole genome shotgun (WGS) entry which is preliminary data.</text>
</comment>
<evidence type="ECO:0000256" key="4">
    <source>
        <dbReference type="SAM" id="MobiDB-lite"/>
    </source>
</evidence>
<evidence type="ECO:0000313" key="7">
    <source>
        <dbReference type="Proteomes" id="UP000712007"/>
    </source>
</evidence>
<dbReference type="AlphaFoldDB" id="A0A940DMS8"/>
<dbReference type="PANTHER" id="PTHR33175">
    <property type="entry name" value="DNA-BINDING PROTEIN HU"/>
    <property type="match status" value="1"/>
</dbReference>
<dbReference type="Proteomes" id="UP000712007">
    <property type="component" value="Unassembled WGS sequence"/>
</dbReference>
<dbReference type="EMBL" id="JADIMV010000142">
    <property type="protein sequence ID" value="MBO8440667.1"/>
    <property type="molecule type" value="Genomic_DNA"/>
</dbReference>
<organism evidence="6 7">
    <name type="scientific">Candidatus Aphodosoma intestinipullorum</name>
    <dbReference type="NCBI Taxonomy" id="2840674"/>
    <lineage>
        <taxon>Bacteria</taxon>
        <taxon>Pseudomonadati</taxon>
        <taxon>Bacteroidota</taxon>
        <taxon>Bacteroidia</taxon>
        <taxon>Bacteroidales</taxon>
        <taxon>Candidatus Aphodosoma</taxon>
    </lineage>
</organism>
<comment type="similarity">
    <text evidence="1 3">Belongs to the bacterial histone-like protein family.</text>
</comment>
<dbReference type="InterPro" id="IPR000119">
    <property type="entry name" value="Hist_DNA-bd"/>
</dbReference>
<evidence type="ECO:0000313" key="6">
    <source>
        <dbReference type="EMBL" id="MBO8440667.1"/>
    </source>
</evidence>